<dbReference type="RefSeq" id="WP_165033769.1">
    <property type="nucleotide sequence ID" value="NZ_JAAKZF010000098.1"/>
</dbReference>
<dbReference type="PROSITE" id="PS50878">
    <property type="entry name" value="RT_POL"/>
    <property type="match status" value="1"/>
</dbReference>
<dbReference type="PANTHER" id="PTHR34047">
    <property type="entry name" value="NUCLEAR INTRON MATURASE 1, MITOCHONDRIAL-RELATED"/>
    <property type="match status" value="1"/>
</dbReference>
<dbReference type="InterPro" id="IPR049030">
    <property type="entry name" value="AI2M-like_HNH"/>
</dbReference>
<evidence type="ECO:0000313" key="3">
    <source>
        <dbReference type="EMBL" id="NGO55416.1"/>
    </source>
</evidence>
<protein>
    <recommendedName>
        <fullName evidence="2">Reverse transcriptase domain-containing protein</fullName>
    </recommendedName>
</protein>
<dbReference type="CDD" id="cd01651">
    <property type="entry name" value="RT_G2_intron"/>
    <property type="match status" value="1"/>
</dbReference>
<dbReference type="GO" id="GO:0006397">
    <property type="term" value="P:mRNA processing"/>
    <property type="evidence" value="ECO:0007669"/>
    <property type="project" value="InterPro"/>
</dbReference>
<dbReference type="InterPro" id="IPR024937">
    <property type="entry name" value="Domain_X"/>
</dbReference>
<dbReference type="InterPro" id="IPR051083">
    <property type="entry name" value="GrpII_Intron_Splice-Mob/Def"/>
</dbReference>
<dbReference type="InterPro" id="IPR003615">
    <property type="entry name" value="HNH_nuc"/>
</dbReference>
<feature type="domain" description="Reverse transcriptase" evidence="2">
    <location>
        <begin position="71"/>
        <end position="368"/>
    </location>
</feature>
<evidence type="ECO:0000256" key="1">
    <source>
        <dbReference type="ARBA" id="ARBA00034120"/>
    </source>
</evidence>
<sequence>MQPHTVEKRLDSIIDLSRQGKRINGLFRLLSAPTIWERAYEQIAPNKGALTPGVDPQNTLDGFSLERMQEVMASVLDGSYRFSPARRQYIPKANGKKRPLGIPTADDKLVQAAVKILLEHVYEPIFSEQSHGFRRGRSCHTALTEIRRTWHGMKWLVEVDIVGYYDNIDHDILLGLLRKRIDDDRLLQLIGRMLKAGYLEDWKFHRTFSGAPQGGVISPILANVYLHELDLFVAEMKARFDRGQVRRRSAAYLETSKQIQIRRRMINRRRANGNEEEIPRLIEEIREWERRRLEKPSLDPLDPNYRRLRYCRYADDFVIGVIGSKEDARRVMAEVRTYLAETLKLEVSAEKSGIRKADEGAMFLGYQLKTYGDGRTKRLMQRGRAVTKRVAGDRMQLHVPVEKLARFAERNRLGNLYSNHGEARCEVINNSDAAILAGYNAMLRGLAEYYKLGTLWKQQVGRLHHLWWWSFMKTLSRKHKCSVKVTAERLRNGDRLGLWYEGSQKRRFMPMFRLKDVEPSSASREVDHQTQMHIHFAGRTDFVDRLRARVCQACGTKDVPVEVHHVRKMSDMHGTTLWTQVKAARTRKRVVLCRDCHVAHHAGRLQARLDRMNANVGAG</sequence>
<name>A0A6G4WMI3_9HYPH</name>
<gene>
    <name evidence="3" type="ORF">G6N73_30960</name>
</gene>
<comment type="caution">
    <text evidence="3">The sequence shown here is derived from an EMBL/GenBank/DDBJ whole genome shotgun (WGS) entry which is preliminary data.</text>
</comment>
<dbReference type="EMBL" id="JAAKZF010000098">
    <property type="protein sequence ID" value="NGO55416.1"/>
    <property type="molecule type" value="Genomic_DNA"/>
</dbReference>
<comment type="similarity">
    <text evidence="1">Belongs to the bacterial reverse transcriptase family.</text>
</comment>
<dbReference type="PANTHER" id="PTHR34047:SF8">
    <property type="entry name" value="PROTEIN YKFC"/>
    <property type="match status" value="1"/>
</dbReference>
<dbReference type="Proteomes" id="UP001642900">
    <property type="component" value="Unassembled WGS sequence"/>
</dbReference>
<dbReference type="Pfam" id="PF00078">
    <property type="entry name" value="RVT_1"/>
    <property type="match status" value="1"/>
</dbReference>
<proteinExistence type="inferred from homology"/>
<dbReference type="Pfam" id="PF01348">
    <property type="entry name" value="Intron_maturas2"/>
    <property type="match status" value="1"/>
</dbReference>
<dbReference type="CDD" id="cd00085">
    <property type="entry name" value="HNHc"/>
    <property type="match status" value="1"/>
</dbReference>
<organism evidence="3 4">
    <name type="scientific">Allomesorhizobium camelthorni</name>
    <dbReference type="NCBI Taxonomy" id="475069"/>
    <lineage>
        <taxon>Bacteria</taxon>
        <taxon>Pseudomonadati</taxon>
        <taxon>Pseudomonadota</taxon>
        <taxon>Alphaproteobacteria</taxon>
        <taxon>Hyphomicrobiales</taxon>
        <taxon>Phyllobacteriaceae</taxon>
        <taxon>Allomesorhizobium</taxon>
    </lineage>
</organism>
<dbReference type="SUPFAM" id="SSF56672">
    <property type="entry name" value="DNA/RNA polymerases"/>
    <property type="match status" value="1"/>
</dbReference>
<dbReference type="InterPro" id="IPR043502">
    <property type="entry name" value="DNA/RNA_pol_sf"/>
</dbReference>
<dbReference type="Pfam" id="PF21368">
    <property type="entry name" value="AI2M-like_HNH"/>
    <property type="match status" value="1"/>
</dbReference>
<reference evidence="3 4" key="1">
    <citation type="submission" date="2020-02" db="EMBL/GenBank/DDBJ databases">
        <title>Genome sequence of strain CCNWXJ40-4.</title>
        <authorList>
            <person name="Gao J."/>
            <person name="Sun J."/>
        </authorList>
    </citation>
    <scope>NUCLEOTIDE SEQUENCE [LARGE SCALE GENOMIC DNA]</scope>
    <source>
        <strain evidence="3 4">CCNWXJ 40-4</strain>
    </source>
</reference>
<evidence type="ECO:0000313" key="4">
    <source>
        <dbReference type="Proteomes" id="UP001642900"/>
    </source>
</evidence>
<dbReference type="AlphaFoldDB" id="A0A6G4WMI3"/>
<dbReference type="InterPro" id="IPR000477">
    <property type="entry name" value="RT_dom"/>
</dbReference>
<keyword evidence="4" id="KW-1185">Reference proteome</keyword>
<accession>A0A6G4WMI3</accession>
<evidence type="ECO:0000259" key="2">
    <source>
        <dbReference type="PROSITE" id="PS50878"/>
    </source>
</evidence>